<proteinExistence type="predicted"/>
<organism evidence="1 2">
    <name type="scientific">Lasius platythorax</name>
    <dbReference type="NCBI Taxonomy" id="488582"/>
    <lineage>
        <taxon>Eukaryota</taxon>
        <taxon>Metazoa</taxon>
        <taxon>Ecdysozoa</taxon>
        <taxon>Arthropoda</taxon>
        <taxon>Hexapoda</taxon>
        <taxon>Insecta</taxon>
        <taxon>Pterygota</taxon>
        <taxon>Neoptera</taxon>
        <taxon>Endopterygota</taxon>
        <taxon>Hymenoptera</taxon>
        <taxon>Apocrita</taxon>
        <taxon>Aculeata</taxon>
        <taxon>Formicoidea</taxon>
        <taxon>Formicidae</taxon>
        <taxon>Formicinae</taxon>
        <taxon>Lasius</taxon>
        <taxon>Lasius</taxon>
    </lineage>
</organism>
<accession>A0AAV2NMQ0</accession>
<evidence type="ECO:0000313" key="2">
    <source>
        <dbReference type="Proteomes" id="UP001497644"/>
    </source>
</evidence>
<dbReference type="Proteomes" id="UP001497644">
    <property type="component" value="Chromosome 2"/>
</dbReference>
<sequence length="84" mass="9356">MELFQPDTSAGILETRSSKLFYGKVSPIVTATKKRPCHFATYGSGKAREPDYFRTNVSPERTPLSNTCLLETTFSPLTENGRPL</sequence>
<dbReference type="AlphaFoldDB" id="A0AAV2NMQ0"/>
<dbReference type="EMBL" id="OZ034825">
    <property type="protein sequence ID" value="CAL1680296.1"/>
    <property type="molecule type" value="Genomic_DNA"/>
</dbReference>
<gene>
    <name evidence="1" type="ORF">LPLAT_LOCUS6347</name>
</gene>
<evidence type="ECO:0000313" key="1">
    <source>
        <dbReference type="EMBL" id="CAL1680296.1"/>
    </source>
</evidence>
<reference evidence="1" key="1">
    <citation type="submission" date="2024-04" db="EMBL/GenBank/DDBJ databases">
        <authorList>
            <consortium name="Molecular Ecology Group"/>
        </authorList>
    </citation>
    <scope>NUCLEOTIDE SEQUENCE</scope>
</reference>
<keyword evidence="2" id="KW-1185">Reference proteome</keyword>
<protein>
    <submittedName>
        <fullName evidence="1">Uncharacterized protein</fullName>
    </submittedName>
</protein>
<name>A0AAV2NMQ0_9HYME</name>